<evidence type="ECO:0000256" key="3">
    <source>
        <dbReference type="ARBA" id="ARBA00007321"/>
    </source>
</evidence>
<evidence type="ECO:0000313" key="8">
    <source>
        <dbReference type="Proteomes" id="UP000001699"/>
    </source>
</evidence>
<keyword evidence="8" id="KW-1185">Reference proteome</keyword>
<dbReference type="EMBL" id="DS499596">
    <property type="protein sequence ID" value="EDP53008.1"/>
    <property type="molecule type" value="Genomic_DNA"/>
</dbReference>
<dbReference type="InterPro" id="IPR018464">
    <property type="entry name" value="CENP-O"/>
</dbReference>
<dbReference type="PhylomeDB" id="B0XYR2"/>
<gene>
    <name evidence="7" type="ORF">AFUB_041790</name>
</gene>
<keyword evidence="4" id="KW-0158">Chromosome</keyword>
<organism evidence="7 8">
    <name type="scientific">Aspergillus fumigatus (strain CBS 144.89 / FGSC A1163 / CEA10)</name>
    <name type="common">Neosartorya fumigata</name>
    <dbReference type="NCBI Taxonomy" id="451804"/>
    <lineage>
        <taxon>Eukaryota</taxon>
        <taxon>Fungi</taxon>
        <taxon>Dikarya</taxon>
        <taxon>Ascomycota</taxon>
        <taxon>Pezizomycotina</taxon>
        <taxon>Eurotiomycetes</taxon>
        <taxon>Eurotiomycetidae</taxon>
        <taxon>Eurotiales</taxon>
        <taxon>Aspergillaceae</taxon>
        <taxon>Aspergillus</taxon>
        <taxon>Aspergillus subgen. Fumigati</taxon>
    </lineage>
</organism>
<evidence type="ECO:0000256" key="1">
    <source>
        <dbReference type="ARBA" id="ARBA00004123"/>
    </source>
</evidence>
<evidence type="ECO:0000313" key="7">
    <source>
        <dbReference type="EMBL" id="EDP53008.1"/>
    </source>
</evidence>
<dbReference type="HOGENOM" id="CLU_042556_0_0_1"/>
<dbReference type="Proteomes" id="UP000001699">
    <property type="component" value="Unassembled WGS sequence"/>
</dbReference>
<dbReference type="Pfam" id="PF09496">
    <property type="entry name" value="CENP-O"/>
    <property type="match status" value="1"/>
</dbReference>
<dbReference type="OrthoDB" id="10050372at2759"/>
<sequence>MRIIACIPQSTVMESPDRLKQVEEQLDSEISSIRRESNAKHIPVRNLQRRRRLLTSSLLSSDNFQKRLKARQAALAPTPISSLSDEVSPLVQAADKHAELNHHRVAFSTTTFPFKDPSPHSDHPNLLGVRIDICCRNGRFTKPYYVLLRRAGTGDEKRLRVHRHTIPAFIPIEKLERVYLPLPPTQDSTEEDAPLKPGKERVRKQDLRGLVRELRRQLVAWHLRVDAVNMLKEDLGGVQDGSVGGVMVESRLEPNDLGIVSVSPTTLEATYVRLEWEDGRVGRFKLSDTGVIERAVIIGDRGRDKRLETVFIGGDGRVETLLDRLRQHIISASGE</sequence>
<evidence type="ECO:0000256" key="5">
    <source>
        <dbReference type="ARBA" id="ARBA00023242"/>
    </source>
</evidence>
<dbReference type="GO" id="GO:0005634">
    <property type="term" value="C:nucleus"/>
    <property type="evidence" value="ECO:0007669"/>
    <property type="project" value="UniProtKB-SubCell"/>
</dbReference>
<evidence type="ECO:0000256" key="4">
    <source>
        <dbReference type="ARBA" id="ARBA00022454"/>
    </source>
</evidence>
<dbReference type="GO" id="GO:0031511">
    <property type="term" value="C:Mis6-Sim4 complex"/>
    <property type="evidence" value="ECO:0007669"/>
    <property type="project" value="TreeGrafter"/>
</dbReference>
<keyword evidence="6" id="KW-0137">Centromere</keyword>
<protein>
    <recommendedName>
        <fullName evidence="9">Cenp-O kinetochore centromere component</fullName>
    </recommendedName>
</protein>
<evidence type="ECO:0008006" key="9">
    <source>
        <dbReference type="Google" id="ProtNLM"/>
    </source>
</evidence>
<dbReference type="AlphaFoldDB" id="B0XYR2"/>
<dbReference type="PANTHER" id="PTHR14582:SF1">
    <property type="entry name" value="CENTROMERE PROTEIN O"/>
    <property type="match status" value="1"/>
</dbReference>
<comment type="similarity">
    <text evidence="3">Belongs to the CENP-O/MCM21 family.</text>
</comment>
<dbReference type="VEuPathDB" id="FungiDB:AFUB_041790"/>
<name>B0XYR2_ASPFC</name>
<proteinExistence type="inferred from homology"/>
<accession>B0XYR2</accession>
<reference evidence="7 8" key="1">
    <citation type="journal article" date="2008" name="PLoS Genet.">
        <title>Genomic islands in the pathogenic filamentous fungus Aspergillus fumigatus.</title>
        <authorList>
            <person name="Fedorova N.D."/>
            <person name="Khaldi N."/>
            <person name="Joardar V.S."/>
            <person name="Maiti R."/>
            <person name="Amedeo P."/>
            <person name="Anderson M.J."/>
            <person name="Crabtree J."/>
            <person name="Silva J.C."/>
            <person name="Badger J.H."/>
            <person name="Albarraq A."/>
            <person name="Angiuoli S."/>
            <person name="Bussey H."/>
            <person name="Bowyer P."/>
            <person name="Cotty P.J."/>
            <person name="Dyer P.S."/>
            <person name="Egan A."/>
            <person name="Galens K."/>
            <person name="Fraser-Liggett C.M."/>
            <person name="Haas B.J."/>
            <person name="Inman J.M."/>
            <person name="Kent R."/>
            <person name="Lemieux S."/>
            <person name="Malavazi I."/>
            <person name="Orvis J."/>
            <person name="Roemer T."/>
            <person name="Ronning C.M."/>
            <person name="Sundaram J.P."/>
            <person name="Sutton G."/>
            <person name="Turner G."/>
            <person name="Venter J.C."/>
            <person name="White O.R."/>
            <person name="Whitty B.R."/>
            <person name="Youngman P."/>
            <person name="Wolfe K.H."/>
            <person name="Goldman G.H."/>
            <person name="Wortman J.R."/>
            <person name="Jiang B."/>
            <person name="Denning D.W."/>
            <person name="Nierman W.C."/>
        </authorList>
    </citation>
    <scope>NUCLEOTIDE SEQUENCE [LARGE SCALE GENOMIC DNA]</scope>
    <source>
        <strain evidence="8">CBS 144.89 / FGSC A1163 / CEA10</strain>
    </source>
</reference>
<evidence type="ECO:0000256" key="2">
    <source>
        <dbReference type="ARBA" id="ARBA00004584"/>
    </source>
</evidence>
<comment type="subcellular location">
    <subcellularLocation>
        <location evidence="2">Chromosome</location>
        <location evidence="2">Centromere</location>
    </subcellularLocation>
    <subcellularLocation>
        <location evidence="1">Nucleus</location>
    </subcellularLocation>
</comment>
<keyword evidence="5" id="KW-0539">Nucleus</keyword>
<dbReference type="PANTHER" id="PTHR14582">
    <property type="entry name" value="INNER KINETOCHORE SUBUNIT MAL2"/>
    <property type="match status" value="1"/>
</dbReference>
<evidence type="ECO:0000256" key="6">
    <source>
        <dbReference type="ARBA" id="ARBA00023328"/>
    </source>
</evidence>